<evidence type="ECO:0000256" key="2">
    <source>
        <dbReference type="ARBA" id="ARBA00022898"/>
    </source>
</evidence>
<evidence type="ECO:0000313" key="5">
    <source>
        <dbReference type="EMBL" id="CAE4589879.1"/>
    </source>
</evidence>
<evidence type="ECO:0000256" key="4">
    <source>
        <dbReference type="SAM" id="Phobius"/>
    </source>
</evidence>
<dbReference type="PANTHER" id="PTHR45688">
    <property type="match status" value="1"/>
</dbReference>
<sequence>MPCCSTSSPQKDPIIFSSFAVFLVTSFLYISNHRRQRQRCKENSPDKPKNVTNDSKVLALSSSPSSSSLKCKMTDSEILRLRSRHFCGSVSVSYSNSGPLMIVGGSGSRLIDSSGRSYLDTRNNVAHCGHQNPHIISTIQQQLGMLNTNTRYLHPNATRLASRLASLLPDPLEIVFLVNSGSEANDLALRLARAYTQSKNMIVVDRAYHGHTLGTLEVSPYKFDCSGEFQLTQQQRQQKDHLLNNDHVDAMAADKNDDMQQTPGPHVWKVPCPDTYRGPHKGQDAAKLYASYVQEACRVYTEERNEKVGAFIVEGGMSVAGVILPPPAYLKICADAVRDAGGVYIADEVQTGFGRLGSCFWAFQYKHCNGTGGNLYTDQKKMEVGQIYDGNEEETTVIPDIVTVGKPFGNGMPLAAVITTRRISDAFEAMGVEYFNTFGGNPVCSAAGLAMLDTMEAQSLQQNAVHVGGYVQDRFRELKKDLSIIGDVRGSGLFVGIELVRDRETLEPATAETSYLCTILKEKYAVLTSIDGPHNNVLVVKPPMVFSVEDVDCFVQSFENAVKNDLGSADDLKNISKTPT</sequence>
<keyword evidence="4" id="KW-0812">Transmembrane</keyword>
<dbReference type="InterPro" id="IPR015421">
    <property type="entry name" value="PyrdxlP-dep_Trfase_major"/>
</dbReference>
<dbReference type="GO" id="GO:0008483">
    <property type="term" value="F:transaminase activity"/>
    <property type="evidence" value="ECO:0007669"/>
    <property type="project" value="InterPro"/>
</dbReference>
<proteinExistence type="inferred from homology"/>
<dbReference type="Gene3D" id="3.40.640.10">
    <property type="entry name" value="Type I PLP-dependent aspartate aminotransferase-like (Major domain)"/>
    <property type="match status" value="1"/>
</dbReference>
<dbReference type="EMBL" id="HBNS01007234">
    <property type="protein sequence ID" value="CAE4589879.1"/>
    <property type="molecule type" value="Transcribed_RNA"/>
</dbReference>
<keyword evidence="4" id="KW-0472">Membrane</keyword>
<dbReference type="GO" id="GO:0005739">
    <property type="term" value="C:mitochondrion"/>
    <property type="evidence" value="ECO:0007669"/>
    <property type="project" value="TreeGrafter"/>
</dbReference>
<comment type="similarity">
    <text evidence="1">Belongs to the class-III pyridoxal-phosphate-dependent aminotransferase family.</text>
</comment>
<accession>A0A6S9B900</accession>
<feature type="compositionally biased region" description="Basic and acidic residues" evidence="3">
    <location>
        <begin position="39"/>
        <end position="49"/>
    </location>
</feature>
<dbReference type="CDD" id="cd00610">
    <property type="entry name" value="OAT_like"/>
    <property type="match status" value="1"/>
</dbReference>
<dbReference type="Pfam" id="PF00202">
    <property type="entry name" value="Aminotran_3"/>
    <property type="match status" value="1"/>
</dbReference>
<protein>
    <submittedName>
        <fullName evidence="5">Uncharacterized protein</fullName>
    </submittedName>
</protein>
<keyword evidence="4" id="KW-1133">Transmembrane helix</keyword>
<dbReference type="Gene3D" id="3.90.1150.10">
    <property type="entry name" value="Aspartate Aminotransferase, domain 1"/>
    <property type="match status" value="1"/>
</dbReference>
<name>A0A6S9B900_9STRA</name>
<keyword evidence="2" id="KW-0663">Pyridoxal phosphate</keyword>
<evidence type="ECO:0000256" key="1">
    <source>
        <dbReference type="ARBA" id="ARBA00008954"/>
    </source>
</evidence>
<feature type="region of interest" description="Disordered" evidence="3">
    <location>
        <begin position="37"/>
        <end position="66"/>
    </location>
</feature>
<feature type="transmembrane region" description="Helical" evidence="4">
    <location>
        <begin position="14"/>
        <end position="31"/>
    </location>
</feature>
<dbReference type="SUPFAM" id="SSF53383">
    <property type="entry name" value="PLP-dependent transferases"/>
    <property type="match status" value="1"/>
</dbReference>
<dbReference type="InterPro" id="IPR015424">
    <property type="entry name" value="PyrdxlP-dep_Trfase"/>
</dbReference>
<dbReference type="AlphaFoldDB" id="A0A6S9B900"/>
<evidence type="ECO:0000256" key="3">
    <source>
        <dbReference type="SAM" id="MobiDB-lite"/>
    </source>
</evidence>
<dbReference type="InterPro" id="IPR015422">
    <property type="entry name" value="PyrdxlP-dep_Trfase_small"/>
</dbReference>
<reference evidence="5" key="1">
    <citation type="submission" date="2021-01" db="EMBL/GenBank/DDBJ databases">
        <authorList>
            <person name="Corre E."/>
            <person name="Pelletier E."/>
            <person name="Niang G."/>
            <person name="Scheremetjew M."/>
            <person name="Finn R."/>
            <person name="Kale V."/>
            <person name="Holt S."/>
            <person name="Cochrane G."/>
            <person name="Meng A."/>
            <person name="Brown T."/>
            <person name="Cohen L."/>
        </authorList>
    </citation>
    <scope>NUCLEOTIDE SEQUENCE</scope>
    <source>
        <strain evidence="5">GSO104</strain>
    </source>
</reference>
<organism evidence="5">
    <name type="scientific">Ditylum brightwellii</name>
    <dbReference type="NCBI Taxonomy" id="49249"/>
    <lineage>
        <taxon>Eukaryota</taxon>
        <taxon>Sar</taxon>
        <taxon>Stramenopiles</taxon>
        <taxon>Ochrophyta</taxon>
        <taxon>Bacillariophyta</taxon>
        <taxon>Mediophyceae</taxon>
        <taxon>Lithodesmiophycidae</taxon>
        <taxon>Lithodesmiales</taxon>
        <taxon>Lithodesmiaceae</taxon>
        <taxon>Ditylum</taxon>
    </lineage>
</organism>
<dbReference type="GO" id="GO:0030170">
    <property type="term" value="F:pyridoxal phosphate binding"/>
    <property type="evidence" value="ECO:0007669"/>
    <property type="project" value="InterPro"/>
</dbReference>
<gene>
    <name evidence="5" type="ORF">DBRI00130_LOCUS5862</name>
</gene>
<dbReference type="PANTHER" id="PTHR45688:SF13">
    <property type="entry name" value="ALANINE--GLYOXYLATE AMINOTRANSFERASE 2-LIKE"/>
    <property type="match status" value="1"/>
</dbReference>
<dbReference type="InterPro" id="IPR005814">
    <property type="entry name" value="Aminotrans_3"/>
</dbReference>